<dbReference type="PANTHER" id="PTHR36985">
    <property type="entry name" value="TRANSLOCATION AND ASSEMBLY MODULE SUBUNIT TAMB"/>
    <property type="match status" value="1"/>
</dbReference>
<evidence type="ECO:0000256" key="2">
    <source>
        <dbReference type="ARBA" id="ARBA00022692"/>
    </source>
</evidence>
<dbReference type="RefSeq" id="WP_135443349.1">
    <property type="nucleotide sequence ID" value="NZ_SRLE01000007.1"/>
</dbReference>
<dbReference type="Proteomes" id="UP000298050">
    <property type="component" value="Unassembled WGS sequence"/>
</dbReference>
<keyword evidence="2" id="KW-0812">Transmembrane</keyword>
<evidence type="ECO:0000259" key="5">
    <source>
        <dbReference type="Pfam" id="PF04357"/>
    </source>
</evidence>
<dbReference type="InterPro" id="IPR007452">
    <property type="entry name" value="TamB_C"/>
</dbReference>
<reference evidence="6 7" key="1">
    <citation type="submission" date="2019-04" db="EMBL/GenBank/DDBJ databases">
        <title>Taxonomy of novel Haliea sp. from mangrove soil of West Coast of India.</title>
        <authorList>
            <person name="Verma A."/>
            <person name="Kumar P."/>
            <person name="Krishnamurthi S."/>
        </authorList>
    </citation>
    <scope>NUCLEOTIDE SEQUENCE [LARGE SCALE GENOMIC DNA]</scope>
    <source>
        <strain evidence="6 7">SAOS-164</strain>
    </source>
</reference>
<keyword evidence="4" id="KW-0472">Membrane</keyword>
<comment type="caution">
    <text evidence="6">The sequence shown here is derived from an EMBL/GenBank/DDBJ whole genome shotgun (WGS) entry which is preliminary data.</text>
</comment>
<dbReference type="GO" id="GO:0097347">
    <property type="term" value="C:TAM protein secretion complex"/>
    <property type="evidence" value="ECO:0007669"/>
    <property type="project" value="TreeGrafter"/>
</dbReference>
<accession>A0A4Z0M1J1</accession>
<dbReference type="Pfam" id="PF04357">
    <property type="entry name" value="TamB"/>
    <property type="match status" value="1"/>
</dbReference>
<dbReference type="GO" id="GO:0005886">
    <property type="term" value="C:plasma membrane"/>
    <property type="evidence" value="ECO:0007669"/>
    <property type="project" value="InterPro"/>
</dbReference>
<proteinExistence type="predicted"/>
<evidence type="ECO:0000256" key="4">
    <source>
        <dbReference type="ARBA" id="ARBA00023136"/>
    </source>
</evidence>
<evidence type="ECO:0000313" key="7">
    <source>
        <dbReference type="Proteomes" id="UP000298050"/>
    </source>
</evidence>
<keyword evidence="7" id="KW-1185">Reference proteome</keyword>
<name>A0A4Z0M1J1_9GAMM</name>
<dbReference type="EMBL" id="SRLE01000007">
    <property type="protein sequence ID" value="TGD73306.1"/>
    <property type="molecule type" value="Genomic_DNA"/>
</dbReference>
<evidence type="ECO:0000313" key="6">
    <source>
        <dbReference type="EMBL" id="TGD73306.1"/>
    </source>
</evidence>
<dbReference type="GO" id="GO:0009306">
    <property type="term" value="P:protein secretion"/>
    <property type="evidence" value="ECO:0007669"/>
    <property type="project" value="InterPro"/>
</dbReference>
<organism evidence="6 7">
    <name type="scientific">Mangrovimicrobium sediminis</name>
    <dbReference type="NCBI Taxonomy" id="2562682"/>
    <lineage>
        <taxon>Bacteria</taxon>
        <taxon>Pseudomonadati</taxon>
        <taxon>Pseudomonadota</taxon>
        <taxon>Gammaproteobacteria</taxon>
        <taxon>Cellvibrionales</taxon>
        <taxon>Halieaceae</taxon>
        <taxon>Mangrovimicrobium</taxon>
    </lineage>
</organism>
<evidence type="ECO:0000256" key="3">
    <source>
        <dbReference type="ARBA" id="ARBA00022989"/>
    </source>
</evidence>
<evidence type="ECO:0000256" key="1">
    <source>
        <dbReference type="ARBA" id="ARBA00004167"/>
    </source>
</evidence>
<sequence>MRLRLKPVLVILPLLVIVLVALPLLLGATSGGTRWLAERARHVAGDALAWDTLEGQLLGDLQFTGLQLHSAGNAVSIRDLQLRWTPTALLAGRLQVDALIASGIQVSIAEAEPDTTQSAPLRPEDLQPPLAIRVDQLQLRDITVDTGGEAPLRIDSVELVAAYADGALDLREMSVRAPEGSLAVYGEGGLHDALPLDLAGRWQWQLPDQRETTGEFSARGDSARLQLSATASGAFPLQLQAHIEDALGDARWEGELSWPDFAPLGEAEPLRVAAGTLRSNGNLQQYQLELQLALSGVVPEPVAANLQAEGDTRQLAIRSLALDSERGRLDLRGTLAWETAPAAELEFTARLDKLDALQAELPRQLGLSGKLAASYLGDQLELTQMQVRVDDSPAQLAASGSVQLRDAQAPQLQIGVTWRELRWPLLGETPMASLPQGQLTLAGTPDDYRLQLASDVAGSAVPPGQWHMDASGDSGHLQLHELLGELLGGELVVQGDIDWAQAPRWSLRASGRDLDPGQWQADLPGSLALGLSTEGVIDPDTGPRASLMLQRLHGALAGYPLDASAEAGIAGENIELVSARLASGANRLSAAGKVSPETLAIDWQLAVDDPGALAADWRGALSASGQVLGSPDAPRLQAQVESDGLATESQGIAGLRARVQAGLGADDPLELDVRVDTVSADGQALLDSAHLVAQGTTAAHRLRLDASAPSEDLQLQLEGGLQEAAWDGQLTILNLHSAAYGNWFLREAAAVQLAADGQQLGRACIDEPLDQAFVCTGAARDSAGAITLDAELGGVFIDRFAPGITGQVSGDLQASVAVDGALLARADLALSPGALSVDTAQGQQQLPHQGGSLGLTIGAAGLDAQLALQGQRQPVVEAALQLPRFNRLPLAEEQPLRGDIHAEFADLSGLQALVAELGPTSGRLRADLQLAGTLVQPLVLGEVTLRDAAIEVPQAGLKLQAVNFSATGSAEQPGVLAIDGSMRSGQGNIEITGDYALADNRLDLRLRGDRFLAYDTEDARAVLSPDLRLGWDGDLATIRGSLEIPQADVTPQLKLSPGLATEDVAADEASPAVIAPSPDVIVLGDDGEVSAPAAPELPVRLDSEIEVRLGSKVKVRALGFAGGISGGATFVNKPEDRTLVPLAKGRFAVENGTFRAFGQDLEIETGTVLFNGGSATEPEVSLRAVRWIDNDTVVSAAGVQISGPLDEPVLVLFSQPQLDPADIQSYLLTGHSASSRDSVLSIGTYIHRKLYVGYGYNVLAETSEFDALYTITPRYGIEASAGEADNRVNLTFTYER</sequence>
<feature type="domain" description="Translocation and assembly module TamB C-terminal" evidence="5">
    <location>
        <begin position="984"/>
        <end position="1236"/>
    </location>
</feature>
<dbReference type="OrthoDB" id="5555605at2"/>
<keyword evidence="3" id="KW-1133">Transmembrane helix</keyword>
<protein>
    <recommendedName>
        <fullName evidence="5">Translocation and assembly module TamB C-terminal domain-containing protein</fullName>
    </recommendedName>
</protein>
<comment type="subcellular location">
    <subcellularLocation>
        <location evidence="1">Membrane</location>
        <topology evidence="1">Single-pass membrane protein</topology>
    </subcellularLocation>
</comment>
<dbReference type="PANTHER" id="PTHR36985:SF1">
    <property type="entry name" value="TRANSLOCATION AND ASSEMBLY MODULE SUBUNIT TAMB"/>
    <property type="match status" value="1"/>
</dbReference>
<gene>
    <name evidence="6" type="ORF">E4634_09720</name>
</gene>